<reference evidence="7" key="1">
    <citation type="submission" date="2025-08" db="UniProtKB">
        <authorList>
            <consortium name="RefSeq"/>
        </authorList>
    </citation>
    <scope>IDENTIFICATION</scope>
    <source>
        <tissue evidence="7">Whole sample</tissue>
    </source>
</reference>
<dbReference type="RefSeq" id="XP_022294102.1">
    <property type="nucleotide sequence ID" value="XM_022438394.1"/>
</dbReference>
<feature type="transmembrane region" description="Helical" evidence="5">
    <location>
        <begin position="122"/>
        <end position="147"/>
    </location>
</feature>
<evidence type="ECO:0000256" key="3">
    <source>
        <dbReference type="ARBA" id="ARBA00022989"/>
    </source>
</evidence>
<keyword evidence="2 5" id="KW-0812">Transmembrane</keyword>
<feature type="transmembrane region" description="Helical" evidence="5">
    <location>
        <begin position="92"/>
        <end position="116"/>
    </location>
</feature>
<feature type="transmembrane region" description="Helical" evidence="5">
    <location>
        <begin position="60"/>
        <end position="80"/>
    </location>
</feature>
<protein>
    <submittedName>
        <fullName evidence="7">Transmembrane protein 216-like</fullName>
    </submittedName>
</protein>
<evidence type="ECO:0000256" key="4">
    <source>
        <dbReference type="ARBA" id="ARBA00023136"/>
    </source>
</evidence>
<dbReference type="PANTHER" id="PTHR13531">
    <property type="entry name" value="GEO07735P1-RELATED-RELATED"/>
    <property type="match status" value="1"/>
</dbReference>
<keyword evidence="3 5" id="KW-1133">Transmembrane helix</keyword>
<comment type="subcellular location">
    <subcellularLocation>
        <location evidence="1">Membrane</location>
        <topology evidence="1">Multi-pass membrane protein</topology>
    </subcellularLocation>
</comment>
<dbReference type="KEGG" id="cvn:111104435"/>
<dbReference type="GO" id="GO:0016020">
    <property type="term" value="C:membrane"/>
    <property type="evidence" value="ECO:0007669"/>
    <property type="project" value="UniProtKB-SubCell"/>
</dbReference>
<dbReference type="Proteomes" id="UP000694844">
    <property type="component" value="Chromosome 7"/>
</dbReference>
<dbReference type="OrthoDB" id="262535at2759"/>
<name>A0A8B8ARM7_CRAVI</name>
<organism evidence="6 7">
    <name type="scientific">Crassostrea virginica</name>
    <name type="common">Eastern oyster</name>
    <dbReference type="NCBI Taxonomy" id="6565"/>
    <lineage>
        <taxon>Eukaryota</taxon>
        <taxon>Metazoa</taxon>
        <taxon>Spiralia</taxon>
        <taxon>Lophotrochozoa</taxon>
        <taxon>Mollusca</taxon>
        <taxon>Bivalvia</taxon>
        <taxon>Autobranchia</taxon>
        <taxon>Pteriomorphia</taxon>
        <taxon>Ostreida</taxon>
        <taxon>Ostreoidea</taxon>
        <taxon>Ostreidae</taxon>
        <taxon>Crassostrea</taxon>
    </lineage>
</organism>
<dbReference type="Pfam" id="PF09799">
    <property type="entry name" value="Transmemb_17"/>
    <property type="match status" value="1"/>
</dbReference>
<keyword evidence="6" id="KW-1185">Reference proteome</keyword>
<keyword evidence="4 5" id="KW-0472">Membrane</keyword>
<evidence type="ECO:0000256" key="5">
    <source>
        <dbReference type="SAM" id="Phobius"/>
    </source>
</evidence>
<dbReference type="PANTHER" id="PTHR13531:SF0">
    <property type="entry name" value="GEO07735P1-RELATED"/>
    <property type="match status" value="1"/>
</dbReference>
<evidence type="ECO:0000256" key="2">
    <source>
        <dbReference type="ARBA" id="ARBA00022692"/>
    </source>
</evidence>
<evidence type="ECO:0000313" key="6">
    <source>
        <dbReference type="Proteomes" id="UP000694844"/>
    </source>
</evidence>
<evidence type="ECO:0000256" key="1">
    <source>
        <dbReference type="ARBA" id="ARBA00004141"/>
    </source>
</evidence>
<evidence type="ECO:0000313" key="7">
    <source>
        <dbReference type="RefSeq" id="XP_022294102.1"/>
    </source>
</evidence>
<feature type="transmembrane region" description="Helical" evidence="5">
    <location>
        <begin position="26"/>
        <end position="48"/>
    </location>
</feature>
<sequence length="152" mass="17213">MATTNQPQRQNKGRVQIVRSSLPYQILLYLNGWYFAFFFLCEILIYVYKNETLPYADNVLPAEVILVFILAGIEALRIFFAQKGNLTERIMGVLVSIVLSIPAVLGTLYLILWQTYVLRVDVILAAIQAAFIGLELVFGIISMITFARATPY</sequence>
<dbReference type="GeneID" id="111104435"/>
<dbReference type="GO" id="GO:0035869">
    <property type="term" value="C:ciliary transition zone"/>
    <property type="evidence" value="ECO:0007669"/>
    <property type="project" value="TreeGrafter"/>
</dbReference>
<dbReference type="GO" id="GO:1905515">
    <property type="term" value="P:non-motile cilium assembly"/>
    <property type="evidence" value="ECO:0007669"/>
    <property type="project" value="TreeGrafter"/>
</dbReference>
<gene>
    <name evidence="7" type="primary">LOC111104435</name>
</gene>
<proteinExistence type="predicted"/>
<accession>A0A8B8ARM7</accession>
<dbReference type="InterPro" id="IPR019184">
    <property type="entry name" value="Uncharacterised_TM-17"/>
</dbReference>
<dbReference type="AlphaFoldDB" id="A0A8B8ARM7"/>